<sequence>MYERVVATTIWPYVYHYSRARYESWTSGEIIGDSGRVWGWDQTEARSGYAPTNFYTAHTYWGR</sequence>
<gene>
    <name evidence="1" type="ORF">GCM10008986_17040</name>
</gene>
<accession>A0ABP3L3K0</accession>
<proteinExistence type="predicted"/>
<dbReference type="Proteomes" id="UP001500880">
    <property type="component" value="Unassembled WGS sequence"/>
</dbReference>
<evidence type="ECO:0000313" key="2">
    <source>
        <dbReference type="Proteomes" id="UP001500880"/>
    </source>
</evidence>
<reference evidence="2" key="1">
    <citation type="journal article" date="2019" name="Int. J. Syst. Evol. Microbiol.">
        <title>The Global Catalogue of Microorganisms (GCM) 10K type strain sequencing project: providing services to taxonomists for standard genome sequencing and annotation.</title>
        <authorList>
            <consortium name="The Broad Institute Genomics Platform"/>
            <consortium name="The Broad Institute Genome Sequencing Center for Infectious Disease"/>
            <person name="Wu L."/>
            <person name="Ma J."/>
        </authorList>
    </citation>
    <scope>NUCLEOTIDE SEQUENCE [LARGE SCALE GENOMIC DNA]</scope>
    <source>
        <strain evidence="2">JCM 12389</strain>
    </source>
</reference>
<dbReference type="EMBL" id="BAAADO010000003">
    <property type="protein sequence ID" value="GAA0491493.1"/>
    <property type="molecule type" value="Genomic_DNA"/>
</dbReference>
<name>A0ABP3L3K0_9BACI</name>
<comment type="caution">
    <text evidence="1">The sequence shown here is derived from an EMBL/GenBank/DDBJ whole genome shotgun (WGS) entry which is preliminary data.</text>
</comment>
<keyword evidence="2" id="KW-1185">Reference proteome</keyword>
<organism evidence="1 2">
    <name type="scientific">Salinibacillus aidingensis</name>
    <dbReference type="NCBI Taxonomy" id="237684"/>
    <lineage>
        <taxon>Bacteria</taxon>
        <taxon>Bacillati</taxon>
        <taxon>Bacillota</taxon>
        <taxon>Bacilli</taxon>
        <taxon>Bacillales</taxon>
        <taxon>Bacillaceae</taxon>
        <taxon>Salinibacillus</taxon>
    </lineage>
</organism>
<protein>
    <submittedName>
        <fullName evidence="1">Uncharacterized protein</fullName>
    </submittedName>
</protein>
<evidence type="ECO:0000313" key="1">
    <source>
        <dbReference type="EMBL" id="GAA0491493.1"/>
    </source>
</evidence>